<evidence type="ECO:0000313" key="12">
    <source>
        <dbReference type="EMBL" id="CAF3669942.1"/>
    </source>
</evidence>
<evidence type="ECO:0000313" key="13">
    <source>
        <dbReference type="Proteomes" id="UP000663854"/>
    </source>
</evidence>
<evidence type="ECO:0000256" key="2">
    <source>
        <dbReference type="ARBA" id="ARBA00022707"/>
    </source>
</evidence>
<evidence type="ECO:0000313" key="8">
    <source>
        <dbReference type="EMBL" id="CAF0814384.1"/>
    </source>
</evidence>
<keyword evidence="14" id="KW-1185">Reference proteome</keyword>
<gene>
    <name evidence="12" type="ORF">JBS370_LOCUS7467</name>
    <name evidence="10" type="ORF">JXQ802_LOCUS8975</name>
    <name evidence="11" type="ORF">JXQ802_LOCUS9222</name>
    <name evidence="9" type="ORF">PYM288_LOCUS7242</name>
    <name evidence="8" type="ORF">ZHD862_LOCUS3068</name>
</gene>
<reference evidence="9" key="1">
    <citation type="submission" date="2021-02" db="EMBL/GenBank/DDBJ databases">
        <authorList>
            <person name="Nowell W R."/>
        </authorList>
    </citation>
    <scope>NUCLEOTIDE SEQUENCE</scope>
</reference>
<dbReference type="PANTHER" id="PTHR23055:SF178">
    <property type="entry name" value="NEUROCALCIN HOMOLOG"/>
    <property type="match status" value="1"/>
</dbReference>
<keyword evidence="3" id="KW-0479">Metal-binding</keyword>
<proteinExistence type="inferred from homology"/>
<dbReference type="PRINTS" id="PR00450">
    <property type="entry name" value="RECOVERIN"/>
</dbReference>
<dbReference type="Pfam" id="PF13202">
    <property type="entry name" value="EF-hand_5"/>
    <property type="match status" value="2"/>
</dbReference>
<comment type="similarity">
    <text evidence="1">Belongs to the recoverin family.</text>
</comment>
<dbReference type="GO" id="GO:0005509">
    <property type="term" value="F:calcium ion binding"/>
    <property type="evidence" value="ECO:0007669"/>
    <property type="project" value="InterPro"/>
</dbReference>
<protein>
    <recommendedName>
        <fullName evidence="7">EF-hand domain-containing protein</fullName>
    </recommendedName>
</protein>
<dbReference type="PROSITE" id="PS50222">
    <property type="entry name" value="EF_HAND_2"/>
    <property type="match status" value="2"/>
</dbReference>
<evidence type="ECO:0000256" key="1">
    <source>
        <dbReference type="ARBA" id="ARBA00006049"/>
    </source>
</evidence>
<dbReference type="EMBL" id="CAJOBD010000445">
    <property type="protein sequence ID" value="CAF3669942.1"/>
    <property type="molecule type" value="Genomic_DNA"/>
</dbReference>
<evidence type="ECO:0000256" key="5">
    <source>
        <dbReference type="ARBA" id="ARBA00022837"/>
    </source>
</evidence>
<dbReference type="Proteomes" id="UP000663836">
    <property type="component" value="Unassembled WGS sequence"/>
</dbReference>
<evidence type="ECO:0000256" key="6">
    <source>
        <dbReference type="ARBA" id="ARBA00023288"/>
    </source>
</evidence>
<evidence type="ECO:0000256" key="4">
    <source>
        <dbReference type="ARBA" id="ARBA00022737"/>
    </source>
</evidence>
<dbReference type="Proteomes" id="UP000663854">
    <property type="component" value="Unassembled WGS sequence"/>
</dbReference>
<keyword evidence="2" id="KW-0519">Myristate</keyword>
<feature type="domain" description="EF-hand" evidence="7">
    <location>
        <begin position="101"/>
        <end position="136"/>
    </location>
</feature>
<keyword evidence="4" id="KW-0677">Repeat</keyword>
<dbReference type="Proteomes" id="UP000663864">
    <property type="component" value="Unassembled WGS sequence"/>
</dbReference>
<dbReference type="AlphaFoldDB" id="A0A813WGV0"/>
<evidence type="ECO:0000313" key="11">
    <source>
        <dbReference type="EMBL" id="CAF0902509.1"/>
    </source>
</evidence>
<dbReference type="InterPro" id="IPR028846">
    <property type="entry name" value="Recoverin"/>
</dbReference>
<dbReference type="EMBL" id="CAJNOT010000065">
    <property type="protein sequence ID" value="CAF0814384.1"/>
    <property type="molecule type" value="Genomic_DNA"/>
</dbReference>
<evidence type="ECO:0000259" key="7">
    <source>
        <dbReference type="PROSITE" id="PS50222"/>
    </source>
</evidence>
<dbReference type="EMBL" id="CAJNOL010000168">
    <property type="protein sequence ID" value="CAF0902509.1"/>
    <property type="molecule type" value="Genomic_DNA"/>
</dbReference>
<dbReference type="InterPro" id="IPR011992">
    <property type="entry name" value="EF-hand-dom_pair"/>
</dbReference>
<dbReference type="Proteomes" id="UP000663870">
    <property type="component" value="Unassembled WGS sequence"/>
</dbReference>
<evidence type="ECO:0000313" key="9">
    <source>
        <dbReference type="EMBL" id="CAF0854762.1"/>
    </source>
</evidence>
<accession>A0A813WGV0</accession>
<dbReference type="EMBL" id="CAJNOL010000162">
    <property type="protein sequence ID" value="CAF0897472.1"/>
    <property type="molecule type" value="Genomic_DNA"/>
</dbReference>
<dbReference type="Gene3D" id="1.10.238.10">
    <property type="entry name" value="EF-hand"/>
    <property type="match status" value="1"/>
</dbReference>
<dbReference type="PROSITE" id="PS00018">
    <property type="entry name" value="EF_HAND_1"/>
    <property type="match status" value="2"/>
</dbReference>
<dbReference type="SUPFAM" id="SSF47473">
    <property type="entry name" value="EF-hand"/>
    <property type="match status" value="1"/>
</dbReference>
<evidence type="ECO:0000313" key="10">
    <source>
        <dbReference type="EMBL" id="CAF0897472.1"/>
    </source>
</evidence>
<dbReference type="SMART" id="SM00054">
    <property type="entry name" value="EFh"/>
    <property type="match status" value="2"/>
</dbReference>
<evidence type="ECO:0000256" key="3">
    <source>
        <dbReference type="ARBA" id="ARBA00022723"/>
    </source>
</evidence>
<dbReference type="InterPro" id="IPR002048">
    <property type="entry name" value="EF_hand_dom"/>
</dbReference>
<comment type="caution">
    <text evidence="9">The sequence shown here is derived from an EMBL/GenBank/DDBJ whole genome shotgun (WGS) entry which is preliminary data.</text>
</comment>
<organism evidence="9 13">
    <name type="scientific">Rotaria sordida</name>
    <dbReference type="NCBI Taxonomy" id="392033"/>
    <lineage>
        <taxon>Eukaryota</taxon>
        <taxon>Metazoa</taxon>
        <taxon>Spiralia</taxon>
        <taxon>Gnathifera</taxon>
        <taxon>Rotifera</taxon>
        <taxon>Eurotatoria</taxon>
        <taxon>Bdelloidea</taxon>
        <taxon>Philodinida</taxon>
        <taxon>Philodinidae</taxon>
        <taxon>Rotaria</taxon>
    </lineage>
</organism>
<keyword evidence="6" id="KW-0449">Lipoprotein</keyword>
<keyword evidence="5" id="KW-0106">Calcium</keyword>
<dbReference type="InterPro" id="IPR018247">
    <property type="entry name" value="EF_Hand_1_Ca_BS"/>
</dbReference>
<dbReference type="EMBL" id="CAJNOH010000086">
    <property type="protein sequence ID" value="CAF0854762.1"/>
    <property type="molecule type" value="Genomic_DNA"/>
</dbReference>
<name>A0A813WGV0_9BILA</name>
<evidence type="ECO:0000313" key="14">
    <source>
        <dbReference type="Proteomes" id="UP000663870"/>
    </source>
</evidence>
<feature type="domain" description="EF-hand" evidence="7">
    <location>
        <begin position="65"/>
        <end position="100"/>
    </location>
</feature>
<sequence>MGNKNSSSEKLLDETKNLLMQKTGMSKYELDLWYKTILERSTKGKLSKKQMISIYKDLSDLDATRISKIVDSLEKVFDEDHSGTVDVNEFLRGFILTTKGDLESKIEYTFRIYDENDDNQISGDEIKRMANAITRMLGGDGTGNDQECFAIMYQFLRQFTSSENGVIYKHDFIKTVMQNKQLLAILSPFYGND</sequence>
<dbReference type="PANTHER" id="PTHR23055">
    <property type="entry name" value="CALCIUM BINDING PROTEINS"/>
    <property type="match status" value="1"/>
</dbReference>